<evidence type="ECO:0000313" key="3">
    <source>
        <dbReference type="EMBL" id="KAH6898203.1"/>
    </source>
</evidence>
<name>A0A9P9AUT9_9HYPO</name>
<dbReference type="PANTHER" id="PTHR31084">
    <property type="entry name" value="ALPHA-L-FUCOSIDASE 2"/>
    <property type="match status" value="1"/>
</dbReference>
<accession>A0A9P9AUT9</accession>
<dbReference type="InterPro" id="IPR016518">
    <property type="entry name" value="Alpha-L-fucosidase"/>
</dbReference>
<protein>
    <submittedName>
        <fullName evidence="3">Alpha-L-fucosidase</fullName>
    </submittedName>
</protein>
<dbReference type="Pfam" id="PF14498">
    <property type="entry name" value="Glyco_hyd_65N_2"/>
    <property type="match status" value="1"/>
</dbReference>
<evidence type="ECO:0000313" key="4">
    <source>
        <dbReference type="Proteomes" id="UP000777438"/>
    </source>
</evidence>
<dbReference type="Pfam" id="PF22124">
    <property type="entry name" value="Glyco_hydro_95_cat"/>
    <property type="match status" value="1"/>
</dbReference>
<dbReference type="OrthoDB" id="2848340at2759"/>
<dbReference type="GO" id="GO:0004560">
    <property type="term" value="F:alpha-L-fucosidase activity"/>
    <property type="evidence" value="ECO:0007669"/>
    <property type="project" value="InterPro"/>
</dbReference>
<dbReference type="Proteomes" id="UP000777438">
    <property type="component" value="Unassembled WGS sequence"/>
</dbReference>
<dbReference type="SUPFAM" id="SSF48208">
    <property type="entry name" value="Six-hairpin glycosidases"/>
    <property type="match status" value="1"/>
</dbReference>
<dbReference type="PIRSF" id="PIRSF007663">
    <property type="entry name" value="UCP007663"/>
    <property type="match status" value="1"/>
</dbReference>
<dbReference type="InterPro" id="IPR054363">
    <property type="entry name" value="GH95_cat"/>
</dbReference>
<evidence type="ECO:0000259" key="2">
    <source>
        <dbReference type="Pfam" id="PF22124"/>
    </source>
</evidence>
<proteinExistence type="predicted"/>
<feature type="domain" description="Glycosyl hydrolase family 95 catalytic" evidence="2">
    <location>
        <begin position="267"/>
        <end position="677"/>
    </location>
</feature>
<gene>
    <name evidence="3" type="ORF">B0T10DRAFT_101552</name>
</gene>
<dbReference type="InterPro" id="IPR027414">
    <property type="entry name" value="GH95_N_dom"/>
</dbReference>
<comment type="caution">
    <text evidence="3">The sequence shown here is derived from an EMBL/GenBank/DDBJ whole genome shotgun (WGS) entry which is preliminary data.</text>
</comment>
<dbReference type="AlphaFoldDB" id="A0A9P9AUT9"/>
<sequence>MTPEDQHLHLHYSAPSTEWAQALPIGNGRLGAMIHGRPSTELWQLNEDSVWYGGPQDRTPRDAFKHLGTLRQLIRDEKHAEAEELVRTAFFATPASMRHYEPLGSCHIEFKHQDVTNYRRALDVGSAVHTVKYQHDDGVAHERQSFASFPDSVLLTRVTSSEPVRFVIRLTRVGEQEWDSNEFLDSIHSGDERIVLHATPGGRDSNRLCMVLGVKVSETGSVVAIGNSLVVQASSCIIAIGAHTTYRHADPELEARRNVDAALSKTWDQLVDAHVQDYRALFGRISLRLWPDASNIPTDHRIKHLRDPGLVALYHNYGRYLLISSSRDAPKALPANLQGIWNPSFSPPWGGKYTININLQMNYWPVGPTGLHECALPLLDLLERMAVRGRQTAKAMYGCRGWCAHHNTDIWADTDPADRWMPSTLWPLGGVWLCVEAMDKLEYHWDPSTLRRIAVLLEGCIEFILDFLTLSKDGKHLVTSPSVSPENTFMSSDGALGILCEGSTIDTSIISVAFRHYLECHKNLSGKMRDDLAQKVSDILHPPNPLAPRLSPIAINQDSLIQEWGLNNYAEHEPGHRHVSHLFALYPGKLIHPDTAPGLSAAAKKVLERRAAHGGGHTGWSRAWLLSLHARLRDAKGCGLHMEQLLSGSTLPNMLDNHPPFQIDGNFGGCAGIVECLVQSKHHHDERGRYVGVHLLPACPVEWSSGHVQDVRVSGWLALTFSWEEGKITDEVTVVLKQPSMIRIGVRVGALSRGFTWLAPGEAGEAIKVKARQLYE</sequence>
<feature type="domain" description="Glycosyl hydrolase family 95 N-terminal" evidence="1">
    <location>
        <begin position="10"/>
        <end position="248"/>
    </location>
</feature>
<dbReference type="Gene3D" id="1.50.10.10">
    <property type="match status" value="1"/>
</dbReference>
<dbReference type="GO" id="GO:0005975">
    <property type="term" value="P:carbohydrate metabolic process"/>
    <property type="evidence" value="ECO:0007669"/>
    <property type="project" value="InterPro"/>
</dbReference>
<organism evidence="3 4">
    <name type="scientific">Thelonectria olida</name>
    <dbReference type="NCBI Taxonomy" id="1576542"/>
    <lineage>
        <taxon>Eukaryota</taxon>
        <taxon>Fungi</taxon>
        <taxon>Dikarya</taxon>
        <taxon>Ascomycota</taxon>
        <taxon>Pezizomycotina</taxon>
        <taxon>Sordariomycetes</taxon>
        <taxon>Hypocreomycetidae</taxon>
        <taxon>Hypocreales</taxon>
        <taxon>Nectriaceae</taxon>
        <taxon>Thelonectria</taxon>
    </lineage>
</organism>
<dbReference type="InterPro" id="IPR012341">
    <property type="entry name" value="6hp_glycosidase-like_sf"/>
</dbReference>
<keyword evidence="4" id="KW-1185">Reference proteome</keyword>
<dbReference type="PANTHER" id="PTHR31084:SF18">
    <property type="entry name" value="GLYCOSYL HYDROLASE FAMILY 95 N-TERMINAL DOMAIN-CONTAINING PROTEIN"/>
    <property type="match status" value="1"/>
</dbReference>
<dbReference type="EMBL" id="JAGPYM010000002">
    <property type="protein sequence ID" value="KAH6898203.1"/>
    <property type="molecule type" value="Genomic_DNA"/>
</dbReference>
<dbReference type="InterPro" id="IPR008928">
    <property type="entry name" value="6-hairpin_glycosidase_sf"/>
</dbReference>
<evidence type="ECO:0000259" key="1">
    <source>
        <dbReference type="Pfam" id="PF14498"/>
    </source>
</evidence>
<reference evidence="3 4" key="1">
    <citation type="journal article" date="2021" name="Nat. Commun.">
        <title>Genetic determinants of endophytism in the Arabidopsis root mycobiome.</title>
        <authorList>
            <person name="Mesny F."/>
            <person name="Miyauchi S."/>
            <person name="Thiergart T."/>
            <person name="Pickel B."/>
            <person name="Atanasova L."/>
            <person name="Karlsson M."/>
            <person name="Huettel B."/>
            <person name="Barry K.W."/>
            <person name="Haridas S."/>
            <person name="Chen C."/>
            <person name="Bauer D."/>
            <person name="Andreopoulos W."/>
            <person name="Pangilinan J."/>
            <person name="LaButti K."/>
            <person name="Riley R."/>
            <person name="Lipzen A."/>
            <person name="Clum A."/>
            <person name="Drula E."/>
            <person name="Henrissat B."/>
            <person name="Kohler A."/>
            <person name="Grigoriev I.V."/>
            <person name="Martin F.M."/>
            <person name="Hacquard S."/>
        </authorList>
    </citation>
    <scope>NUCLEOTIDE SEQUENCE [LARGE SCALE GENOMIC DNA]</scope>
    <source>
        <strain evidence="3 4">MPI-CAGE-CH-0241</strain>
    </source>
</reference>